<protein>
    <submittedName>
        <fullName evidence="1">Uncharacterized protein</fullName>
    </submittedName>
</protein>
<proteinExistence type="predicted"/>
<keyword evidence="2" id="KW-1185">Reference proteome</keyword>
<reference evidence="1 2" key="1">
    <citation type="journal article" date="2019" name="Sci. Rep.">
        <title>Orb-weaving spider Araneus ventricosus genome elucidates the spidroin gene catalogue.</title>
        <authorList>
            <person name="Kono N."/>
            <person name="Nakamura H."/>
            <person name="Ohtoshi R."/>
            <person name="Moran D.A.P."/>
            <person name="Shinohara A."/>
            <person name="Yoshida Y."/>
            <person name="Fujiwara M."/>
            <person name="Mori M."/>
            <person name="Tomita M."/>
            <person name="Arakawa K."/>
        </authorList>
    </citation>
    <scope>NUCLEOTIDE SEQUENCE [LARGE SCALE GENOMIC DNA]</scope>
</reference>
<name>A0A4Y2MLW8_ARAVE</name>
<dbReference type="AlphaFoldDB" id="A0A4Y2MLW8"/>
<evidence type="ECO:0000313" key="2">
    <source>
        <dbReference type="Proteomes" id="UP000499080"/>
    </source>
</evidence>
<accession>A0A4Y2MLW8</accession>
<evidence type="ECO:0000313" key="1">
    <source>
        <dbReference type="EMBL" id="GBN28161.1"/>
    </source>
</evidence>
<dbReference type="Proteomes" id="UP000499080">
    <property type="component" value="Unassembled WGS sequence"/>
</dbReference>
<organism evidence="1 2">
    <name type="scientific">Araneus ventricosus</name>
    <name type="common">Orbweaver spider</name>
    <name type="synonym">Epeira ventricosa</name>
    <dbReference type="NCBI Taxonomy" id="182803"/>
    <lineage>
        <taxon>Eukaryota</taxon>
        <taxon>Metazoa</taxon>
        <taxon>Ecdysozoa</taxon>
        <taxon>Arthropoda</taxon>
        <taxon>Chelicerata</taxon>
        <taxon>Arachnida</taxon>
        <taxon>Araneae</taxon>
        <taxon>Araneomorphae</taxon>
        <taxon>Entelegynae</taxon>
        <taxon>Araneoidea</taxon>
        <taxon>Araneidae</taxon>
        <taxon>Araneus</taxon>
    </lineage>
</organism>
<dbReference type="EMBL" id="BGPR01123890">
    <property type="protein sequence ID" value="GBN28161.1"/>
    <property type="molecule type" value="Genomic_DNA"/>
</dbReference>
<sequence length="94" mass="10367">MCVKLNPGTFNTNSIPIPFNGREGMRTLDLVFPTTTCASLSLPQPYTVSRIPFTQQRNLPNKGEAAPVEIRDLANNVQISQFPLPSPPVSKEKK</sequence>
<gene>
    <name evidence="1" type="ORF">AVEN_15286_1</name>
</gene>
<comment type="caution">
    <text evidence="1">The sequence shown here is derived from an EMBL/GenBank/DDBJ whole genome shotgun (WGS) entry which is preliminary data.</text>
</comment>